<proteinExistence type="predicted"/>
<dbReference type="Ensembl" id="ENSBIXT00005004454.1">
    <property type="protein sequence ID" value="ENSBIXP00005031529.1"/>
    <property type="gene ID" value="ENSBIXG00005011895.1"/>
</dbReference>
<evidence type="ECO:0000313" key="1">
    <source>
        <dbReference type="Ensembl" id="ENSBIXP00005031529.1"/>
    </source>
</evidence>
<dbReference type="Proteomes" id="UP000429181">
    <property type="component" value="Chromosome 5"/>
</dbReference>
<dbReference type="Proteomes" id="UP000314981">
    <property type="component" value="Chromosome 5"/>
</dbReference>
<evidence type="ECO:0000313" key="3">
    <source>
        <dbReference type="Proteomes" id="UP000429181"/>
    </source>
</evidence>
<sequence length="130" mass="14725">MFFHVSTFWCGGFQFIGKIAISKCLPFRLEPDFSLMIYIKKFFPLRIPSIMSLSGIKCTLKKGAGQLFQRWRKASLDRPPPSPPLTLSPPSFQRARVSTWGTWPAHSLLPKCCMPAWTTNQTAPTPCVFT</sequence>
<reference evidence="1" key="2">
    <citation type="submission" date="2025-05" db="UniProtKB">
        <authorList>
            <consortium name="Ensembl"/>
        </authorList>
    </citation>
    <scope>IDENTIFICATION</scope>
</reference>
<name>A0A4W2HNV0_BOBOX</name>
<dbReference type="AlphaFoldDB" id="A0A4W2HNV0"/>
<reference evidence="2 3" key="1">
    <citation type="submission" date="2018-11" db="EMBL/GenBank/DDBJ databases">
        <title>Haplotype-resolved cattle genomes.</title>
        <authorList>
            <person name="Low W.Y."/>
            <person name="Tearle R."/>
            <person name="Bickhart D.M."/>
            <person name="Rosen B.D."/>
            <person name="Koren S."/>
            <person name="Rhie A."/>
            <person name="Hiendleder S."/>
            <person name="Phillippy A.M."/>
            <person name="Smith T.P.L."/>
            <person name="Williams J.L."/>
        </authorList>
    </citation>
    <scope>NUCLEOTIDE SEQUENCE [LARGE SCALE GENOMIC DNA]</scope>
</reference>
<keyword evidence="2" id="KW-1185">Reference proteome</keyword>
<protein>
    <submittedName>
        <fullName evidence="1">Uncharacterized protein</fullName>
    </submittedName>
</protein>
<organism evidence="1 3">
    <name type="scientific">Bos indicus x Bos taurus</name>
    <name type="common">Hybrid cattle</name>
    <dbReference type="NCBI Taxonomy" id="30522"/>
    <lineage>
        <taxon>Eukaryota</taxon>
        <taxon>Metazoa</taxon>
        <taxon>Chordata</taxon>
        <taxon>Craniata</taxon>
        <taxon>Vertebrata</taxon>
        <taxon>Euteleostomi</taxon>
        <taxon>Mammalia</taxon>
        <taxon>Eutheria</taxon>
        <taxon>Laurasiatheria</taxon>
        <taxon>Artiodactyla</taxon>
        <taxon>Ruminantia</taxon>
        <taxon>Pecora</taxon>
        <taxon>Bovidae</taxon>
        <taxon>Bovinae</taxon>
        <taxon>Bos</taxon>
    </lineage>
</organism>
<dbReference type="Ensembl" id="ENSBIXT00000046941.1">
    <property type="protein sequence ID" value="ENSBIXP00000015301.1"/>
    <property type="gene ID" value="ENSBIXG00000019844.1"/>
</dbReference>
<evidence type="ECO:0000313" key="2">
    <source>
        <dbReference type="Proteomes" id="UP000314981"/>
    </source>
</evidence>
<accession>A0A4W2HNV0</accession>